<dbReference type="EC" id="6.3.2.-" evidence="2"/>
<comment type="caution">
    <text evidence="2">The sequence shown here is derived from an EMBL/GenBank/DDBJ whole genome shotgun (WGS) entry which is preliminary data.</text>
</comment>
<dbReference type="AlphaFoldDB" id="A0A645JPJ9"/>
<dbReference type="PANTHER" id="PTHR21621:SF0">
    <property type="entry name" value="BETA-CITRYLGLUTAMATE SYNTHASE B-RELATED"/>
    <property type="match status" value="1"/>
</dbReference>
<dbReference type="GO" id="GO:0009432">
    <property type="term" value="P:SOS response"/>
    <property type="evidence" value="ECO:0007669"/>
    <property type="project" value="TreeGrafter"/>
</dbReference>
<protein>
    <submittedName>
        <fullName evidence="2">Ribosomal protein S6--L-glutamate ligase</fullName>
        <ecNumber evidence="2">6.3.2.-</ecNumber>
    </submittedName>
</protein>
<evidence type="ECO:0000259" key="1">
    <source>
        <dbReference type="PROSITE" id="PS50975"/>
    </source>
</evidence>
<dbReference type="InterPro" id="IPR013651">
    <property type="entry name" value="ATP-grasp_RimK-type"/>
</dbReference>
<dbReference type="GO" id="GO:0005524">
    <property type="term" value="F:ATP binding"/>
    <property type="evidence" value="ECO:0007669"/>
    <property type="project" value="InterPro"/>
</dbReference>
<dbReference type="GO" id="GO:0005737">
    <property type="term" value="C:cytoplasm"/>
    <property type="evidence" value="ECO:0007669"/>
    <property type="project" value="TreeGrafter"/>
</dbReference>
<dbReference type="GO" id="GO:0018169">
    <property type="term" value="F:ribosomal S6-glutamic acid ligase activity"/>
    <property type="evidence" value="ECO:0007669"/>
    <property type="project" value="TreeGrafter"/>
</dbReference>
<feature type="domain" description="ATP-grasp" evidence="1">
    <location>
        <begin position="65"/>
        <end position="120"/>
    </location>
</feature>
<dbReference type="PROSITE" id="PS50975">
    <property type="entry name" value="ATP_GRASP"/>
    <property type="match status" value="1"/>
</dbReference>
<dbReference type="SUPFAM" id="SSF56059">
    <property type="entry name" value="Glutathione synthetase ATP-binding domain-like"/>
    <property type="match status" value="1"/>
</dbReference>
<dbReference type="InterPro" id="IPR011761">
    <property type="entry name" value="ATP-grasp"/>
</dbReference>
<evidence type="ECO:0000313" key="2">
    <source>
        <dbReference type="EMBL" id="MPN64980.1"/>
    </source>
</evidence>
<dbReference type="GO" id="GO:0005840">
    <property type="term" value="C:ribosome"/>
    <property type="evidence" value="ECO:0007669"/>
    <property type="project" value="UniProtKB-KW"/>
</dbReference>
<reference evidence="2" key="1">
    <citation type="submission" date="2019-08" db="EMBL/GenBank/DDBJ databases">
        <authorList>
            <person name="Kucharzyk K."/>
            <person name="Murdoch R.W."/>
            <person name="Higgins S."/>
            <person name="Loffler F."/>
        </authorList>
    </citation>
    <scope>NUCLEOTIDE SEQUENCE</scope>
</reference>
<keyword evidence="2" id="KW-0687">Ribonucleoprotein</keyword>
<organism evidence="2">
    <name type="scientific">bioreactor metagenome</name>
    <dbReference type="NCBI Taxonomy" id="1076179"/>
    <lineage>
        <taxon>unclassified sequences</taxon>
        <taxon>metagenomes</taxon>
        <taxon>ecological metagenomes</taxon>
    </lineage>
</organism>
<accession>A0A645JPJ9</accession>
<proteinExistence type="predicted"/>
<dbReference type="EMBL" id="VSSQ01146666">
    <property type="protein sequence ID" value="MPN64980.1"/>
    <property type="molecule type" value="Genomic_DNA"/>
</dbReference>
<sequence length="125" mass="13299">MQHAPSPMILQEFVHERVGEDIRVYVVGGKAIAAIRRQNSRDFRANVSSGGVAESYIPTSEETSLALAAAKALGLDFAGVDLLMGRDGPLLCEVNSNAHFRGLSARTGVDAAEAILLHIRNSVGQ</sequence>
<dbReference type="GO" id="GO:0046872">
    <property type="term" value="F:metal ion binding"/>
    <property type="evidence" value="ECO:0007669"/>
    <property type="project" value="InterPro"/>
</dbReference>
<dbReference type="Gene3D" id="3.30.470.20">
    <property type="entry name" value="ATP-grasp fold, B domain"/>
    <property type="match status" value="1"/>
</dbReference>
<dbReference type="Pfam" id="PF08443">
    <property type="entry name" value="RimK"/>
    <property type="match status" value="1"/>
</dbReference>
<name>A0A645JPJ9_9ZZZZ</name>
<keyword evidence="2" id="KW-0436">Ligase</keyword>
<gene>
    <name evidence="2" type="primary">rimK_11</name>
    <name evidence="2" type="ORF">SDC9_212759</name>
</gene>
<dbReference type="PANTHER" id="PTHR21621">
    <property type="entry name" value="RIBOSOMAL PROTEIN S6 MODIFICATION PROTEIN"/>
    <property type="match status" value="1"/>
</dbReference>
<keyword evidence="2" id="KW-0689">Ribosomal protein</keyword>